<dbReference type="InterPro" id="IPR036690">
    <property type="entry name" value="Fdx_antiC-bd_sf"/>
</dbReference>
<organism evidence="20 21">
    <name type="scientific">Enterovirga aerilata</name>
    <dbReference type="NCBI Taxonomy" id="2730920"/>
    <lineage>
        <taxon>Bacteria</taxon>
        <taxon>Pseudomonadati</taxon>
        <taxon>Pseudomonadota</taxon>
        <taxon>Alphaproteobacteria</taxon>
        <taxon>Hyphomicrobiales</taxon>
        <taxon>Methylobacteriaceae</taxon>
        <taxon>Enterovirga</taxon>
    </lineage>
</organism>
<dbReference type="Gene3D" id="3.30.56.10">
    <property type="match status" value="2"/>
</dbReference>
<feature type="domain" description="FDX-ACB" evidence="18">
    <location>
        <begin position="715"/>
        <end position="808"/>
    </location>
</feature>
<evidence type="ECO:0000256" key="4">
    <source>
        <dbReference type="ARBA" id="ARBA00022490"/>
    </source>
</evidence>
<evidence type="ECO:0000259" key="17">
    <source>
        <dbReference type="PROSITE" id="PS50886"/>
    </source>
</evidence>
<dbReference type="InterPro" id="IPR005147">
    <property type="entry name" value="tRNA_synthase_B5-dom"/>
</dbReference>
<dbReference type="NCBIfam" id="TIGR00472">
    <property type="entry name" value="pheT_bact"/>
    <property type="match status" value="1"/>
</dbReference>
<comment type="cofactor">
    <cofactor evidence="15">
        <name>Mg(2+)</name>
        <dbReference type="ChEBI" id="CHEBI:18420"/>
    </cofactor>
    <text evidence="15">Binds 2 magnesium ions per tetramer.</text>
</comment>
<dbReference type="HAMAP" id="MF_00283">
    <property type="entry name" value="Phe_tRNA_synth_beta1"/>
    <property type="match status" value="1"/>
</dbReference>
<dbReference type="Gene3D" id="3.30.930.10">
    <property type="entry name" value="Bira Bifunctional Protein, Domain 2"/>
    <property type="match status" value="1"/>
</dbReference>
<dbReference type="PANTHER" id="PTHR10947">
    <property type="entry name" value="PHENYLALANYL-TRNA SYNTHETASE BETA CHAIN AND LEUCINE-RICH REPEAT-CONTAINING PROTEIN 47"/>
    <property type="match status" value="1"/>
</dbReference>
<dbReference type="GO" id="GO:0005524">
    <property type="term" value="F:ATP binding"/>
    <property type="evidence" value="ECO:0007669"/>
    <property type="project" value="UniProtKB-UniRule"/>
</dbReference>
<dbReference type="SUPFAM" id="SSF56037">
    <property type="entry name" value="PheT/TilS domain"/>
    <property type="match status" value="1"/>
</dbReference>
<dbReference type="Gene3D" id="2.40.50.140">
    <property type="entry name" value="Nucleic acid-binding proteins"/>
    <property type="match status" value="1"/>
</dbReference>
<feature type="domain" description="TRNA-binding" evidence="17">
    <location>
        <begin position="39"/>
        <end position="149"/>
    </location>
</feature>
<comment type="caution">
    <text evidence="20">The sequence shown here is derived from an EMBL/GenBank/DDBJ whole genome shotgun (WGS) entry which is preliminary data.</text>
</comment>
<dbReference type="CDD" id="cd02796">
    <property type="entry name" value="tRNA_bind_bactPheRS"/>
    <property type="match status" value="1"/>
</dbReference>
<evidence type="ECO:0000256" key="2">
    <source>
        <dbReference type="ARBA" id="ARBA00008653"/>
    </source>
</evidence>
<name>A0A849I495_9HYPH</name>
<evidence type="ECO:0000256" key="13">
    <source>
        <dbReference type="ARBA" id="ARBA00023146"/>
    </source>
</evidence>
<dbReference type="EC" id="6.1.1.20" evidence="15"/>
<dbReference type="SMART" id="SM00873">
    <property type="entry name" value="B3_4"/>
    <property type="match status" value="1"/>
</dbReference>
<keyword evidence="9 15" id="KW-0067">ATP-binding</keyword>
<dbReference type="InterPro" id="IPR045060">
    <property type="entry name" value="Phe-tRNA-ligase_IIc_bsu"/>
</dbReference>
<feature type="binding site" evidence="15">
    <location>
        <position position="464"/>
    </location>
    <ligand>
        <name>Mg(2+)</name>
        <dbReference type="ChEBI" id="CHEBI:18420"/>
        <note>shared with alpha subunit</note>
    </ligand>
</feature>
<dbReference type="GO" id="GO:0004826">
    <property type="term" value="F:phenylalanine-tRNA ligase activity"/>
    <property type="evidence" value="ECO:0007669"/>
    <property type="project" value="UniProtKB-UniRule"/>
</dbReference>
<dbReference type="InterPro" id="IPR009061">
    <property type="entry name" value="DNA-bd_dom_put_sf"/>
</dbReference>
<dbReference type="InterPro" id="IPR005121">
    <property type="entry name" value="Fdx_antiC-bd"/>
</dbReference>
<evidence type="ECO:0000256" key="15">
    <source>
        <dbReference type="HAMAP-Rule" id="MF_00283"/>
    </source>
</evidence>
<keyword evidence="13 15" id="KW-0030">Aminoacyl-tRNA synthetase</keyword>
<dbReference type="GO" id="GO:0000287">
    <property type="term" value="F:magnesium ion binding"/>
    <property type="evidence" value="ECO:0007669"/>
    <property type="project" value="UniProtKB-UniRule"/>
</dbReference>
<evidence type="ECO:0000256" key="3">
    <source>
        <dbReference type="ARBA" id="ARBA00011209"/>
    </source>
</evidence>
<dbReference type="Proteomes" id="UP000564885">
    <property type="component" value="Unassembled WGS sequence"/>
</dbReference>
<dbReference type="PROSITE" id="PS50886">
    <property type="entry name" value="TRBD"/>
    <property type="match status" value="1"/>
</dbReference>
<evidence type="ECO:0000256" key="9">
    <source>
        <dbReference type="ARBA" id="ARBA00022840"/>
    </source>
</evidence>
<comment type="catalytic activity">
    <reaction evidence="14 15">
        <text>tRNA(Phe) + L-phenylalanine + ATP = L-phenylalanyl-tRNA(Phe) + AMP + diphosphate + H(+)</text>
        <dbReference type="Rhea" id="RHEA:19413"/>
        <dbReference type="Rhea" id="RHEA-COMP:9668"/>
        <dbReference type="Rhea" id="RHEA-COMP:9699"/>
        <dbReference type="ChEBI" id="CHEBI:15378"/>
        <dbReference type="ChEBI" id="CHEBI:30616"/>
        <dbReference type="ChEBI" id="CHEBI:33019"/>
        <dbReference type="ChEBI" id="CHEBI:58095"/>
        <dbReference type="ChEBI" id="CHEBI:78442"/>
        <dbReference type="ChEBI" id="CHEBI:78531"/>
        <dbReference type="ChEBI" id="CHEBI:456215"/>
        <dbReference type="EC" id="6.1.1.20"/>
    </reaction>
</comment>
<dbReference type="InterPro" id="IPR002547">
    <property type="entry name" value="tRNA-bd_dom"/>
</dbReference>
<dbReference type="Pfam" id="PF17759">
    <property type="entry name" value="tRNA_synthFbeta"/>
    <property type="match status" value="1"/>
</dbReference>
<evidence type="ECO:0000256" key="11">
    <source>
        <dbReference type="ARBA" id="ARBA00022884"/>
    </source>
</evidence>
<dbReference type="SUPFAM" id="SSF54991">
    <property type="entry name" value="Anticodon-binding domain of PheRS"/>
    <property type="match status" value="1"/>
</dbReference>
<evidence type="ECO:0000256" key="10">
    <source>
        <dbReference type="ARBA" id="ARBA00022842"/>
    </source>
</evidence>
<dbReference type="PROSITE" id="PS51483">
    <property type="entry name" value="B5"/>
    <property type="match status" value="1"/>
</dbReference>
<dbReference type="InterPro" id="IPR005146">
    <property type="entry name" value="B3/B4_tRNA-bd"/>
</dbReference>
<evidence type="ECO:0000256" key="6">
    <source>
        <dbReference type="ARBA" id="ARBA00022598"/>
    </source>
</evidence>
<sequence length="809" mass="86281">MKFTLSWLKEHLDTAASLEAITETLTRIGLEVEAVEDRAAALRPYVIASVVSAEQHPNADRLRVCMVDTGSGEPVQVVCGAPNARAGMKSVFAPPGTYVPGKDLTLVVANVRGVESRGMLCSAAELGISDDHDGIIDLPADAPVGQSYPAYAGLDDPLIEINLTPNRPDCTSVAGIARDLVAAGIGSSRTPKVEPVPGSFPCPIQVRLDLEEDDRKLCPAFALRLVRGVRNGPSPEWLQRRLVSIGLRPINALVDITNFVTFDRGRPLHVFDATKVAGNLTVRRARSGEEIVALDGRTYALDEEIVVIADENGPESIAGVMGGEHSGCDEDTTDVLIESALWDPLNIARTGRRLGINTDARYRFERGVDPAFTVPGLELATKLVLDLCGGEPSQILLAGEIPERERAIDFPWSEVKRLTGLDLPRAEAKVILSELGFTVAGGAANERVKVLPPSWRPDIEGRADLVEEVVRIAGLDRVTSQPLPRIQPGVAKPILTPLQKRTRLARRELAARGLVEAVTWSFISHDEAKLFGGGARALQLANPIAADLSDMRPSLLPGLLKATQRNADRGYGDVALFEVGQCFANDEPEGQSIHAAAIRRGTAQVAGAGRHWDGSAGTVDAFDAKADAMALLGALGVSTGGLQVVPGGPDWLHPGRSGTLQFGPRNVVGSFGELHPRILKALDVKGPLVAFEIALDALPLPKYRPTKMKPKLALSDLQPVRRDFAFVVGREVAAGEVLRAAENAERGLIAGVNLFDVYEGQGIPADKKSLGLEVTLQPTERTLTDAELEAVSAKIVAAVAKKTGAVLRS</sequence>
<dbReference type="PANTHER" id="PTHR10947:SF0">
    <property type="entry name" value="PHENYLALANINE--TRNA LIGASE BETA SUBUNIT"/>
    <property type="match status" value="1"/>
</dbReference>
<comment type="similarity">
    <text evidence="2 15">Belongs to the phenylalanyl-tRNA synthetase beta subunit family. Type 1 subfamily.</text>
</comment>
<gene>
    <name evidence="15" type="primary">pheT</name>
    <name evidence="20" type="ORF">HJG44_20045</name>
</gene>
<evidence type="ECO:0000256" key="16">
    <source>
        <dbReference type="PROSITE-ProRule" id="PRU00209"/>
    </source>
</evidence>
<evidence type="ECO:0000313" key="21">
    <source>
        <dbReference type="Proteomes" id="UP000564885"/>
    </source>
</evidence>
<feature type="binding site" evidence="15">
    <location>
        <position position="468"/>
    </location>
    <ligand>
        <name>Mg(2+)</name>
        <dbReference type="ChEBI" id="CHEBI:18420"/>
        <note>shared with alpha subunit</note>
    </ligand>
</feature>
<feature type="binding site" evidence="15">
    <location>
        <position position="467"/>
    </location>
    <ligand>
        <name>Mg(2+)</name>
        <dbReference type="ChEBI" id="CHEBI:18420"/>
        <note>shared with alpha subunit</note>
    </ligand>
</feature>
<keyword evidence="5 16" id="KW-0820">tRNA-binding</keyword>
<feature type="binding site" evidence="15">
    <location>
        <position position="458"/>
    </location>
    <ligand>
        <name>Mg(2+)</name>
        <dbReference type="ChEBI" id="CHEBI:18420"/>
        <note>shared with alpha subunit</note>
    </ligand>
</feature>
<dbReference type="InterPro" id="IPR012340">
    <property type="entry name" value="NA-bd_OB-fold"/>
</dbReference>
<keyword evidence="6 15" id="KW-0436">Ligase</keyword>
<dbReference type="GO" id="GO:0006432">
    <property type="term" value="P:phenylalanyl-tRNA aminoacylation"/>
    <property type="evidence" value="ECO:0007669"/>
    <property type="project" value="UniProtKB-UniRule"/>
</dbReference>
<keyword evidence="8 15" id="KW-0547">Nucleotide-binding</keyword>
<accession>A0A849I495</accession>
<dbReference type="Pfam" id="PF03484">
    <property type="entry name" value="B5"/>
    <property type="match status" value="1"/>
</dbReference>
<feature type="domain" description="B5" evidence="19">
    <location>
        <begin position="403"/>
        <end position="480"/>
    </location>
</feature>
<keyword evidence="4 15" id="KW-0963">Cytoplasm</keyword>
<evidence type="ECO:0000256" key="8">
    <source>
        <dbReference type="ARBA" id="ARBA00022741"/>
    </source>
</evidence>
<dbReference type="FunFam" id="2.40.50.140:FF:000045">
    <property type="entry name" value="Phenylalanine--tRNA ligase beta subunit"/>
    <property type="match status" value="1"/>
</dbReference>
<evidence type="ECO:0000256" key="1">
    <source>
        <dbReference type="ARBA" id="ARBA00004496"/>
    </source>
</evidence>
<dbReference type="SMART" id="SM00874">
    <property type="entry name" value="B5"/>
    <property type="match status" value="1"/>
</dbReference>
<dbReference type="Pfam" id="PF03483">
    <property type="entry name" value="B3_4"/>
    <property type="match status" value="1"/>
</dbReference>
<protein>
    <recommendedName>
        <fullName evidence="15">Phenylalanine--tRNA ligase beta subunit</fullName>
        <ecNumber evidence="15">6.1.1.20</ecNumber>
    </recommendedName>
    <alternativeName>
        <fullName evidence="15">Phenylalanyl-tRNA synthetase beta subunit</fullName>
        <shortName evidence="15">PheRS</shortName>
    </alternativeName>
</protein>
<dbReference type="GO" id="GO:0009328">
    <property type="term" value="C:phenylalanine-tRNA ligase complex"/>
    <property type="evidence" value="ECO:0007669"/>
    <property type="project" value="TreeGrafter"/>
</dbReference>
<dbReference type="EMBL" id="JABEPP010000006">
    <property type="protein sequence ID" value="NNM74656.1"/>
    <property type="molecule type" value="Genomic_DNA"/>
</dbReference>
<evidence type="ECO:0000256" key="12">
    <source>
        <dbReference type="ARBA" id="ARBA00022917"/>
    </source>
</evidence>
<comment type="subunit">
    <text evidence="3 15">Tetramer of two alpha and two beta subunits.</text>
</comment>
<dbReference type="Gene3D" id="3.30.70.380">
    <property type="entry name" value="Ferrodoxin-fold anticodon-binding domain"/>
    <property type="match status" value="1"/>
</dbReference>
<evidence type="ECO:0000259" key="19">
    <source>
        <dbReference type="PROSITE" id="PS51483"/>
    </source>
</evidence>
<evidence type="ECO:0000256" key="14">
    <source>
        <dbReference type="ARBA" id="ARBA00049255"/>
    </source>
</evidence>
<dbReference type="Pfam" id="PF01588">
    <property type="entry name" value="tRNA_bind"/>
    <property type="match status" value="1"/>
</dbReference>
<dbReference type="FunFam" id="3.50.40.10:FF:000001">
    <property type="entry name" value="Phenylalanine--tRNA ligase beta subunit"/>
    <property type="match status" value="1"/>
</dbReference>
<dbReference type="FunFam" id="3.30.70.380:FF:000001">
    <property type="entry name" value="Phenylalanine--tRNA ligase beta subunit"/>
    <property type="match status" value="1"/>
</dbReference>
<dbReference type="GO" id="GO:0000049">
    <property type="term" value="F:tRNA binding"/>
    <property type="evidence" value="ECO:0007669"/>
    <property type="project" value="UniProtKB-UniRule"/>
</dbReference>
<proteinExistence type="inferred from homology"/>
<dbReference type="InterPro" id="IPR020825">
    <property type="entry name" value="Phe-tRNA_synthase-like_B3/B4"/>
</dbReference>
<keyword evidence="10 15" id="KW-0460">Magnesium</keyword>
<dbReference type="PROSITE" id="PS51447">
    <property type="entry name" value="FDX_ACB"/>
    <property type="match status" value="1"/>
</dbReference>
<dbReference type="InterPro" id="IPR045864">
    <property type="entry name" value="aa-tRNA-synth_II/BPL/LPL"/>
</dbReference>
<evidence type="ECO:0000256" key="5">
    <source>
        <dbReference type="ARBA" id="ARBA00022555"/>
    </source>
</evidence>
<dbReference type="SUPFAM" id="SSF46955">
    <property type="entry name" value="Putative DNA-binding domain"/>
    <property type="match status" value="1"/>
</dbReference>
<dbReference type="Pfam" id="PF03147">
    <property type="entry name" value="FDX-ACB"/>
    <property type="match status" value="1"/>
</dbReference>
<dbReference type="SUPFAM" id="SSF50249">
    <property type="entry name" value="Nucleic acid-binding proteins"/>
    <property type="match status" value="1"/>
</dbReference>
<keyword evidence="21" id="KW-1185">Reference proteome</keyword>
<dbReference type="InterPro" id="IPR004532">
    <property type="entry name" value="Phe-tRNA-ligase_IIc_bsu_bact"/>
</dbReference>
<dbReference type="CDD" id="cd00769">
    <property type="entry name" value="PheRS_beta_core"/>
    <property type="match status" value="1"/>
</dbReference>
<evidence type="ECO:0000313" key="20">
    <source>
        <dbReference type="EMBL" id="NNM74656.1"/>
    </source>
</evidence>
<dbReference type="RefSeq" id="WP_171220116.1">
    <property type="nucleotide sequence ID" value="NZ_JABEPP010000006.1"/>
</dbReference>
<dbReference type="SMART" id="SM00896">
    <property type="entry name" value="FDX-ACB"/>
    <property type="match status" value="1"/>
</dbReference>
<dbReference type="Gene3D" id="3.50.40.10">
    <property type="entry name" value="Phenylalanyl-trna Synthetase, Chain B, domain 3"/>
    <property type="match status" value="1"/>
</dbReference>
<keyword evidence="7 15" id="KW-0479">Metal-binding</keyword>
<dbReference type="AlphaFoldDB" id="A0A849I495"/>
<dbReference type="InterPro" id="IPR033714">
    <property type="entry name" value="tRNA_bind_bactPheRS"/>
</dbReference>
<keyword evidence="11 16" id="KW-0694">RNA-binding</keyword>
<keyword evidence="12 15" id="KW-0648">Protein biosynthesis</keyword>
<dbReference type="InterPro" id="IPR041616">
    <property type="entry name" value="PheRS_beta_core"/>
</dbReference>
<evidence type="ECO:0000259" key="18">
    <source>
        <dbReference type="PROSITE" id="PS51447"/>
    </source>
</evidence>
<reference evidence="20 21" key="1">
    <citation type="submission" date="2020-04" db="EMBL/GenBank/DDBJ databases">
        <title>Enterovirga sp. isolate from soil.</title>
        <authorList>
            <person name="Chea S."/>
            <person name="Kim D.-U."/>
        </authorList>
    </citation>
    <scope>NUCLEOTIDE SEQUENCE [LARGE SCALE GENOMIC DNA]</scope>
    <source>
        <strain evidence="20 21">DB1703</strain>
    </source>
</reference>
<evidence type="ECO:0000256" key="7">
    <source>
        <dbReference type="ARBA" id="ARBA00022723"/>
    </source>
</evidence>
<dbReference type="NCBIfam" id="NF045760">
    <property type="entry name" value="YtpR"/>
    <property type="match status" value="1"/>
</dbReference>
<comment type="subcellular location">
    <subcellularLocation>
        <location evidence="1 15">Cytoplasm</location>
    </subcellularLocation>
</comment>
<dbReference type="SUPFAM" id="SSF55681">
    <property type="entry name" value="Class II aaRS and biotin synthetases"/>
    <property type="match status" value="1"/>
</dbReference>